<sequence length="500" mass="55821">MRFLHFLWIFLTPFLQILLGNEIFLVSSQCLDDQKSLLLQLKGSFQYDSTLSNKLARWNQNRTECCNWDGVTCDLSGHVIALELDNQTISSGIENASALFRLQYLERLNLAYNKFNVSIPVGIGNLTNLKYLNLSNAGFVGQIPMILSRLTRLITLDLSTLFPDFDQPLKLENPNLSHFIENSTELRELYLDGVDLSAQGTEWCQSLSSYLPNLTVLSLRTCRISGPVDESLSNLHFLSIIHLDQNNLSTTVPEYFANFSNLISLTLSSCNLRGTFPERIFQVPVLESLDLSNNELLLGSIPIFLPNGSLRRIILSYTNFSGSLPDTISDLQNLSRFELSNCNFSGPIPSTMANLTNLAYLDLSFNNFTGSIPHFQRSKKLTHLDLSRNGLTGLLSRAHFEGLSELVYINLGDNSLNGTLPAYIFELPSLQQLFLNSNQFVGQVDEFRNASSSLLDTVDLRNNHLNGSIPKSTFEIGRLKVLSLSSNFFRGSCPSTSLGG</sequence>
<dbReference type="FunFam" id="3.80.10.10:FF:000041">
    <property type="entry name" value="LRR receptor-like serine/threonine-protein kinase ERECTA"/>
    <property type="match status" value="1"/>
</dbReference>
<evidence type="ECO:0000256" key="10">
    <source>
        <dbReference type="ARBA" id="ARBA00023180"/>
    </source>
</evidence>
<keyword evidence="4" id="KW-0433">Leucine-rich repeat</keyword>
<evidence type="ECO:0000256" key="9">
    <source>
        <dbReference type="ARBA" id="ARBA00023136"/>
    </source>
</evidence>
<dbReference type="InterPro" id="IPR032675">
    <property type="entry name" value="LRR_dom_sf"/>
</dbReference>
<dbReference type="InterPro" id="IPR046956">
    <property type="entry name" value="RLP23-like"/>
</dbReference>
<dbReference type="InterPro" id="IPR013210">
    <property type="entry name" value="LRR_N_plant-typ"/>
</dbReference>
<dbReference type="PANTHER" id="PTHR48061:SF2">
    <property type="entry name" value="RECEPTOR LIKE PROTEIN 30-LIKE"/>
    <property type="match status" value="1"/>
</dbReference>
<dbReference type="GO" id="GO:0005886">
    <property type="term" value="C:plasma membrane"/>
    <property type="evidence" value="ECO:0007669"/>
    <property type="project" value="UniProtKB-SubCell"/>
</dbReference>
<feature type="domain" description="Leucine-rich repeat-containing N-terminal plant-type" evidence="12">
    <location>
        <begin position="32"/>
        <end position="74"/>
    </location>
</feature>
<evidence type="ECO:0000256" key="1">
    <source>
        <dbReference type="ARBA" id="ARBA00004251"/>
    </source>
</evidence>
<evidence type="ECO:0000256" key="3">
    <source>
        <dbReference type="ARBA" id="ARBA00022475"/>
    </source>
</evidence>
<keyword evidence="10" id="KW-0325">Glycoprotein</keyword>
<dbReference type="GO" id="GO:0050832">
    <property type="term" value="P:defense response to fungus"/>
    <property type="evidence" value="ECO:0007669"/>
    <property type="project" value="UniProtKB-ARBA"/>
</dbReference>
<keyword evidence="9" id="KW-0472">Membrane</keyword>
<dbReference type="Pfam" id="PF13855">
    <property type="entry name" value="LRR_8"/>
    <property type="match status" value="2"/>
</dbReference>
<evidence type="ECO:0000256" key="2">
    <source>
        <dbReference type="ARBA" id="ARBA00009592"/>
    </source>
</evidence>
<dbReference type="InterPro" id="IPR003591">
    <property type="entry name" value="Leu-rich_rpt_typical-subtyp"/>
</dbReference>
<dbReference type="PANTHER" id="PTHR48061">
    <property type="entry name" value="LEUCINE-RICH REPEAT RECEPTOR PROTEIN KINASE EMS1-LIKE-RELATED"/>
    <property type="match status" value="1"/>
</dbReference>
<evidence type="ECO:0000256" key="4">
    <source>
        <dbReference type="ARBA" id="ARBA00022614"/>
    </source>
</evidence>
<keyword evidence="14" id="KW-1185">Reference proteome</keyword>
<keyword evidence="5" id="KW-0812">Transmembrane</keyword>
<evidence type="ECO:0000256" key="11">
    <source>
        <dbReference type="SAM" id="SignalP"/>
    </source>
</evidence>
<evidence type="ECO:0000259" key="12">
    <source>
        <dbReference type="Pfam" id="PF08263"/>
    </source>
</evidence>
<evidence type="ECO:0000313" key="14">
    <source>
        <dbReference type="Proteomes" id="UP000824120"/>
    </source>
</evidence>
<comment type="subcellular location">
    <subcellularLocation>
        <location evidence="1">Cell membrane</location>
        <topology evidence="1">Single-pass type I membrane protein</topology>
    </subcellularLocation>
</comment>
<evidence type="ECO:0000256" key="6">
    <source>
        <dbReference type="ARBA" id="ARBA00022729"/>
    </source>
</evidence>
<dbReference type="EMBL" id="JACXVP010000009">
    <property type="protein sequence ID" value="KAG5584759.1"/>
    <property type="molecule type" value="Genomic_DNA"/>
</dbReference>
<dbReference type="Pfam" id="PF00560">
    <property type="entry name" value="LRR_1"/>
    <property type="match status" value="6"/>
</dbReference>
<comment type="similarity">
    <text evidence="2">Belongs to the RLP family.</text>
</comment>
<feature type="signal peptide" evidence="11">
    <location>
        <begin position="1"/>
        <end position="20"/>
    </location>
</feature>
<evidence type="ECO:0000256" key="5">
    <source>
        <dbReference type="ARBA" id="ARBA00022692"/>
    </source>
</evidence>
<protein>
    <recommendedName>
        <fullName evidence="12">Leucine-rich repeat-containing N-terminal plant-type domain-containing protein</fullName>
    </recommendedName>
</protein>
<dbReference type="OrthoDB" id="1394818at2759"/>
<name>A0A9J5XAV1_SOLCO</name>
<dbReference type="SUPFAM" id="SSF52058">
    <property type="entry name" value="L domain-like"/>
    <property type="match status" value="1"/>
</dbReference>
<reference evidence="13 14" key="1">
    <citation type="submission" date="2020-09" db="EMBL/GenBank/DDBJ databases">
        <title>De no assembly of potato wild relative species, Solanum commersonii.</title>
        <authorList>
            <person name="Cho K."/>
        </authorList>
    </citation>
    <scope>NUCLEOTIDE SEQUENCE [LARGE SCALE GENOMIC DNA]</scope>
    <source>
        <strain evidence="13">LZ3.2</strain>
        <tissue evidence="13">Leaf</tissue>
    </source>
</reference>
<keyword evidence="7" id="KW-0677">Repeat</keyword>
<proteinExistence type="inferred from homology"/>
<evidence type="ECO:0000256" key="8">
    <source>
        <dbReference type="ARBA" id="ARBA00022989"/>
    </source>
</evidence>
<dbReference type="Pfam" id="PF08263">
    <property type="entry name" value="LRRNT_2"/>
    <property type="match status" value="1"/>
</dbReference>
<gene>
    <name evidence="13" type="ORF">H5410_045193</name>
</gene>
<accession>A0A9J5XAV1</accession>
<evidence type="ECO:0000256" key="7">
    <source>
        <dbReference type="ARBA" id="ARBA00022737"/>
    </source>
</evidence>
<dbReference type="Proteomes" id="UP000824120">
    <property type="component" value="Chromosome 9"/>
</dbReference>
<feature type="chain" id="PRO_5039897636" description="Leucine-rich repeat-containing N-terminal plant-type domain-containing protein" evidence="11">
    <location>
        <begin position="21"/>
        <end position="500"/>
    </location>
</feature>
<dbReference type="SUPFAM" id="SSF52047">
    <property type="entry name" value="RNI-like"/>
    <property type="match status" value="1"/>
</dbReference>
<keyword evidence="8" id="KW-1133">Transmembrane helix</keyword>
<keyword evidence="3" id="KW-1003">Cell membrane</keyword>
<dbReference type="InterPro" id="IPR001611">
    <property type="entry name" value="Leu-rich_rpt"/>
</dbReference>
<dbReference type="AlphaFoldDB" id="A0A9J5XAV1"/>
<comment type="caution">
    <text evidence="13">The sequence shown here is derived from an EMBL/GenBank/DDBJ whole genome shotgun (WGS) entry which is preliminary data.</text>
</comment>
<evidence type="ECO:0000313" key="13">
    <source>
        <dbReference type="EMBL" id="KAG5584759.1"/>
    </source>
</evidence>
<keyword evidence="6 11" id="KW-0732">Signal</keyword>
<dbReference type="Gene3D" id="3.80.10.10">
    <property type="entry name" value="Ribonuclease Inhibitor"/>
    <property type="match status" value="4"/>
</dbReference>
<organism evidence="13 14">
    <name type="scientific">Solanum commersonii</name>
    <name type="common">Commerson's wild potato</name>
    <name type="synonym">Commerson's nightshade</name>
    <dbReference type="NCBI Taxonomy" id="4109"/>
    <lineage>
        <taxon>Eukaryota</taxon>
        <taxon>Viridiplantae</taxon>
        <taxon>Streptophyta</taxon>
        <taxon>Embryophyta</taxon>
        <taxon>Tracheophyta</taxon>
        <taxon>Spermatophyta</taxon>
        <taxon>Magnoliopsida</taxon>
        <taxon>eudicotyledons</taxon>
        <taxon>Gunneridae</taxon>
        <taxon>Pentapetalae</taxon>
        <taxon>asterids</taxon>
        <taxon>lamiids</taxon>
        <taxon>Solanales</taxon>
        <taxon>Solanaceae</taxon>
        <taxon>Solanoideae</taxon>
        <taxon>Solaneae</taxon>
        <taxon>Solanum</taxon>
    </lineage>
</organism>
<dbReference type="SMART" id="SM00369">
    <property type="entry name" value="LRR_TYP"/>
    <property type="match status" value="8"/>
</dbReference>